<dbReference type="Proteomes" id="UP000321386">
    <property type="component" value="Unassembled WGS sequence"/>
</dbReference>
<sequence length="84" mass="9099">MTDWVGALTSEFIGRRHARLEGVGDVLAAQVRPADAVRLITAGVGRWRATPRPTPEGKPSMSKRGRKRRSRAGSASNHGKRPNA</sequence>
<evidence type="ECO:0000256" key="1">
    <source>
        <dbReference type="SAM" id="MobiDB-lite"/>
    </source>
</evidence>
<dbReference type="EMBL" id="BJUA01000001">
    <property type="protein sequence ID" value="GEK16550.1"/>
    <property type="molecule type" value="Genomic_DNA"/>
</dbReference>
<evidence type="ECO:0000313" key="2">
    <source>
        <dbReference type="EMBL" id="GEK16550.1"/>
    </source>
</evidence>
<name>A0A510UTM1_9CELL</name>
<dbReference type="NCBIfam" id="NF047428">
    <property type="entry name" value="ribo_Myco_bL37"/>
    <property type="match status" value="1"/>
</dbReference>
<dbReference type="InterPro" id="IPR058090">
    <property type="entry name" value="bL37_actino"/>
</dbReference>
<comment type="caution">
    <text evidence="2">The sequence shown here is derived from an EMBL/GenBank/DDBJ whole genome shotgun (WGS) entry which is preliminary data.</text>
</comment>
<protein>
    <submittedName>
        <fullName evidence="2">Uncharacterized protein</fullName>
    </submittedName>
</protein>
<proteinExistence type="predicted"/>
<dbReference type="AlphaFoldDB" id="A0A510UTM1"/>
<reference evidence="2 3" key="1">
    <citation type="submission" date="2019-07" db="EMBL/GenBank/DDBJ databases">
        <title>Whole genome shotgun sequence of Cellulomonas persica NBRC 101101.</title>
        <authorList>
            <person name="Hosoyama A."/>
            <person name="Uohara A."/>
            <person name="Ohji S."/>
            <person name="Ichikawa N."/>
        </authorList>
    </citation>
    <scope>NUCLEOTIDE SEQUENCE [LARGE SCALE GENOMIC DNA]</scope>
    <source>
        <strain evidence="2 3">NBRC 101101</strain>
    </source>
</reference>
<evidence type="ECO:0000313" key="3">
    <source>
        <dbReference type="Proteomes" id="UP000321386"/>
    </source>
</evidence>
<keyword evidence="3" id="KW-1185">Reference proteome</keyword>
<organism evidence="2 3">
    <name type="scientific">Cellulomonas persica</name>
    <dbReference type="NCBI Taxonomy" id="76861"/>
    <lineage>
        <taxon>Bacteria</taxon>
        <taxon>Bacillati</taxon>
        <taxon>Actinomycetota</taxon>
        <taxon>Actinomycetes</taxon>
        <taxon>Micrococcales</taxon>
        <taxon>Cellulomonadaceae</taxon>
        <taxon>Cellulomonas</taxon>
    </lineage>
</organism>
<feature type="compositionally biased region" description="Basic residues" evidence="1">
    <location>
        <begin position="61"/>
        <end position="71"/>
    </location>
</feature>
<dbReference type="Pfam" id="PF26427">
    <property type="entry name" value="HR_L37"/>
    <property type="match status" value="1"/>
</dbReference>
<gene>
    <name evidence="2" type="ORF">CPE01_02830</name>
</gene>
<accession>A0A510UTM1</accession>
<feature type="region of interest" description="Disordered" evidence="1">
    <location>
        <begin position="45"/>
        <end position="84"/>
    </location>
</feature>